<reference evidence="1" key="1">
    <citation type="submission" date="2018-11" db="EMBL/GenBank/DDBJ databases">
        <title>The sequence and de novo assembly of Larimichthys crocea genome using PacBio and Hi-C technologies.</title>
        <authorList>
            <person name="Xu P."/>
            <person name="Chen B."/>
            <person name="Zhou Z."/>
            <person name="Ke Q."/>
            <person name="Wu Y."/>
            <person name="Bai H."/>
            <person name="Pu F."/>
        </authorList>
    </citation>
    <scope>NUCLEOTIDE SEQUENCE</scope>
    <source>
        <tissue evidence="1">Muscle</tissue>
    </source>
</reference>
<dbReference type="EMBL" id="CM011674">
    <property type="protein sequence ID" value="TMS23620.1"/>
    <property type="molecule type" value="Genomic_DNA"/>
</dbReference>
<comment type="caution">
    <text evidence="1">The sequence shown here is derived from an EMBL/GenBank/DDBJ whole genome shotgun (WGS) entry which is preliminary data.</text>
</comment>
<proteinExistence type="predicted"/>
<sequence length="309" mass="34337">MVSTFTEKGAIKVALEVLENIGCNAARESLDKETLIDSTYGDIMEVKTSGASAQTAQQDKLKYEGVEASHAMAETDLREMEKYKTIIKNVAREKEIAAALIAAIISRSCRGGRALKEGRGRYDEQCFGLMQIHEVHEPKGSWNSVDASETMAEEDAERMEKYRSKINSVGRRYDIDPALIAAIISRESRAGNALTNGWGDYSPARGKYNAWGLMQVDVNPQGGGHTAEGAWDSEEHLCQATEILVDFIEVIRDKFPGWSTEEQLKGGIAAYNMGDRSVEDKDVDQKTTGRDYSNDVVARAQWYKNNENY</sequence>
<dbReference type="Proteomes" id="UP000793456">
    <property type="component" value="Chromosome I"/>
</dbReference>
<evidence type="ECO:0000313" key="1">
    <source>
        <dbReference type="EMBL" id="TMS23620.1"/>
    </source>
</evidence>
<accession>A0ACD3RWD4</accession>
<organism evidence="1 2">
    <name type="scientific">Larimichthys crocea</name>
    <name type="common">Large yellow croaker</name>
    <name type="synonym">Pseudosciaena crocea</name>
    <dbReference type="NCBI Taxonomy" id="215358"/>
    <lineage>
        <taxon>Eukaryota</taxon>
        <taxon>Metazoa</taxon>
        <taxon>Chordata</taxon>
        <taxon>Craniata</taxon>
        <taxon>Vertebrata</taxon>
        <taxon>Euteleostomi</taxon>
        <taxon>Actinopterygii</taxon>
        <taxon>Neopterygii</taxon>
        <taxon>Teleostei</taxon>
        <taxon>Neoteleostei</taxon>
        <taxon>Acanthomorphata</taxon>
        <taxon>Eupercaria</taxon>
        <taxon>Sciaenidae</taxon>
        <taxon>Larimichthys</taxon>
    </lineage>
</organism>
<gene>
    <name evidence="1" type="ORF">E3U43_008926</name>
</gene>
<name>A0ACD3RWD4_LARCR</name>
<evidence type="ECO:0000313" key="2">
    <source>
        <dbReference type="Proteomes" id="UP000793456"/>
    </source>
</evidence>
<protein>
    <submittedName>
        <fullName evidence="1">Uncharacterized protein</fullName>
    </submittedName>
</protein>
<keyword evidence="2" id="KW-1185">Reference proteome</keyword>